<feature type="transmembrane region" description="Helical" evidence="2">
    <location>
        <begin position="66"/>
        <end position="87"/>
    </location>
</feature>
<evidence type="ECO:0000313" key="3">
    <source>
        <dbReference type="EMBL" id="ADB18543.1"/>
    </source>
</evidence>
<keyword evidence="2" id="KW-0472">Membrane</keyword>
<evidence type="ECO:0000256" key="2">
    <source>
        <dbReference type="SAM" id="Phobius"/>
    </source>
</evidence>
<feature type="transmembrane region" description="Helical" evidence="2">
    <location>
        <begin position="41"/>
        <end position="60"/>
    </location>
</feature>
<evidence type="ECO:0000256" key="1">
    <source>
        <dbReference type="SAM" id="MobiDB-lite"/>
    </source>
</evidence>
<gene>
    <name evidence="3" type="ordered locus">Psta_3889</name>
</gene>
<dbReference type="HOGENOM" id="CLU_1244383_0_0_0"/>
<keyword evidence="4" id="KW-1185">Reference proteome</keyword>
<dbReference type="STRING" id="530564.Psta_3889"/>
<keyword evidence="2" id="KW-1133">Transmembrane helix</keyword>
<feature type="compositionally biased region" description="Low complexity" evidence="1">
    <location>
        <begin position="19"/>
        <end position="31"/>
    </location>
</feature>
<dbReference type="AlphaFoldDB" id="D2R158"/>
<dbReference type="KEGG" id="psl:Psta_3889"/>
<organism evidence="3 4">
    <name type="scientific">Pirellula staleyi (strain ATCC 27377 / DSM 6068 / ICPB 4128)</name>
    <name type="common">Pirella staleyi</name>
    <dbReference type="NCBI Taxonomy" id="530564"/>
    <lineage>
        <taxon>Bacteria</taxon>
        <taxon>Pseudomonadati</taxon>
        <taxon>Planctomycetota</taxon>
        <taxon>Planctomycetia</taxon>
        <taxon>Pirellulales</taxon>
        <taxon>Pirellulaceae</taxon>
        <taxon>Pirellula</taxon>
    </lineage>
</organism>
<evidence type="ECO:0000313" key="4">
    <source>
        <dbReference type="Proteomes" id="UP000001887"/>
    </source>
</evidence>
<feature type="region of interest" description="Disordered" evidence="1">
    <location>
        <begin position="1"/>
        <end position="31"/>
    </location>
</feature>
<feature type="region of interest" description="Disordered" evidence="1">
    <location>
        <begin position="203"/>
        <end position="222"/>
    </location>
</feature>
<proteinExistence type="predicted"/>
<protein>
    <submittedName>
        <fullName evidence="3">Uncharacterized protein</fullName>
    </submittedName>
</protein>
<dbReference type="Proteomes" id="UP000001887">
    <property type="component" value="Chromosome"/>
</dbReference>
<feature type="transmembrane region" description="Helical" evidence="2">
    <location>
        <begin position="130"/>
        <end position="152"/>
    </location>
</feature>
<name>D2R158_PIRSD</name>
<keyword evidence="2" id="KW-0812">Transmembrane</keyword>
<feature type="transmembrane region" description="Helical" evidence="2">
    <location>
        <begin position="164"/>
        <end position="188"/>
    </location>
</feature>
<dbReference type="EMBL" id="CP001848">
    <property type="protein sequence ID" value="ADB18543.1"/>
    <property type="molecule type" value="Genomic_DNA"/>
</dbReference>
<accession>D2R158</accession>
<feature type="compositionally biased region" description="Polar residues" evidence="1">
    <location>
        <begin position="1"/>
        <end position="13"/>
    </location>
</feature>
<reference evidence="3 4" key="1">
    <citation type="journal article" date="2009" name="Stand. Genomic Sci.">
        <title>Complete genome sequence of Pirellula staleyi type strain (ATCC 27377).</title>
        <authorList>
            <person name="Clum A."/>
            <person name="Tindall B.J."/>
            <person name="Sikorski J."/>
            <person name="Ivanova N."/>
            <person name="Mavrommatis K."/>
            <person name="Lucas S."/>
            <person name="Glavina del Rio T."/>
            <person name="Nolan M."/>
            <person name="Chen F."/>
            <person name="Tice H."/>
            <person name="Pitluck S."/>
            <person name="Cheng J.F."/>
            <person name="Chertkov O."/>
            <person name="Brettin T."/>
            <person name="Han C."/>
            <person name="Detter J.C."/>
            <person name="Kuske C."/>
            <person name="Bruce D."/>
            <person name="Goodwin L."/>
            <person name="Ovchinikova G."/>
            <person name="Pati A."/>
            <person name="Mikhailova N."/>
            <person name="Chen A."/>
            <person name="Palaniappan K."/>
            <person name="Land M."/>
            <person name="Hauser L."/>
            <person name="Chang Y.J."/>
            <person name="Jeffries C.D."/>
            <person name="Chain P."/>
            <person name="Rohde M."/>
            <person name="Goker M."/>
            <person name="Bristow J."/>
            <person name="Eisen J.A."/>
            <person name="Markowitz V."/>
            <person name="Hugenholtz P."/>
            <person name="Kyrpides N.C."/>
            <person name="Klenk H.P."/>
            <person name="Lapidus A."/>
        </authorList>
    </citation>
    <scope>NUCLEOTIDE SEQUENCE [LARGE SCALE GENOMIC DNA]</scope>
    <source>
        <strain evidence="4">ATCC 27377 / DSM 6068 / ICPB 4128</strain>
    </source>
</reference>
<sequence length="222" mass="22928">MQSDDTSNSSRTSPVAEGAASSRSPATARSPVAEKSAPLQFNLRTLLVVVTLVAVILALTQWFSPIVVAAIFFVALSILGHVAGNAIGTKLRQQGQQLHGQPDPVVITSKTAPPKAGFAQPTQLAHSKSLGWPILAISASGVMIGGTLGGWWSIVSGGDKANAFTIGVGVLALAMIGGMVAFVAGSFLQVAISSLWHALDAPQPLHRDEPAPPRNPDVQDDS</sequence>